<dbReference type="AlphaFoldDB" id="A0A644V337"/>
<dbReference type="NCBIfam" id="NF004226">
    <property type="entry name" value="PRK05673.1"/>
    <property type="match status" value="1"/>
</dbReference>
<dbReference type="GO" id="GO:0008408">
    <property type="term" value="F:3'-5' exonuclease activity"/>
    <property type="evidence" value="ECO:0007669"/>
    <property type="project" value="InterPro"/>
</dbReference>
<gene>
    <name evidence="8" type="primary">dnaE_11</name>
    <name evidence="8" type="ORF">SDC9_31561</name>
</gene>
<name>A0A644V337_9ZZZZ</name>
<protein>
    <recommendedName>
        <fullName evidence="1">DNA-directed DNA polymerase</fullName>
        <ecNumber evidence="1">2.7.7.7</ecNumber>
    </recommendedName>
</protein>
<dbReference type="GO" id="GO:0003887">
    <property type="term" value="F:DNA-directed DNA polymerase activity"/>
    <property type="evidence" value="ECO:0007669"/>
    <property type="project" value="UniProtKB-KW"/>
</dbReference>
<dbReference type="Gene3D" id="3.20.20.140">
    <property type="entry name" value="Metal-dependent hydrolases"/>
    <property type="match status" value="1"/>
</dbReference>
<reference evidence="8" key="1">
    <citation type="submission" date="2019-08" db="EMBL/GenBank/DDBJ databases">
        <authorList>
            <person name="Kucharzyk K."/>
            <person name="Murdoch R.W."/>
            <person name="Higgins S."/>
            <person name="Loffler F."/>
        </authorList>
    </citation>
    <scope>NUCLEOTIDE SEQUENCE</scope>
</reference>
<evidence type="ECO:0000256" key="4">
    <source>
        <dbReference type="ARBA" id="ARBA00022705"/>
    </source>
</evidence>
<evidence type="ECO:0000256" key="3">
    <source>
        <dbReference type="ARBA" id="ARBA00022695"/>
    </source>
</evidence>
<accession>A0A644V337</accession>
<feature type="domain" description="Polymerase/histidinol phosphatase N-terminal" evidence="7">
    <location>
        <begin position="4"/>
        <end position="72"/>
    </location>
</feature>
<dbReference type="InterPro" id="IPR011708">
    <property type="entry name" value="DNA_pol3_alpha_NTPase_dom"/>
</dbReference>
<evidence type="ECO:0000256" key="1">
    <source>
        <dbReference type="ARBA" id="ARBA00012417"/>
    </source>
</evidence>
<keyword evidence="4" id="KW-0235">DNA replication</keyword>
<keyword evidence="3 8" id="KW-0548">Nucleotidyltransferase</keyword>
<dbReference type="Gene3D" id="1.10.10.1600">
    <property type="entry name" value="Bacterial DNA polymerase III alpha subunit, thumb domain"/>
    <property type="match status" value="1"/>
</dbReference>
<evidence type="ECO:0000313" key="8">
    <source>
        <dbReference type="EMBL" id="MPL85591.1"/>
    </source>
</evidence>
<keyword evidence="5" id="KW-0239">DNA-directed DNA polymerase</keyword>
<organism evidence="8">
    <name type="scientific">bioreactor metagenome</name>
    <dbReference type="NCBI Taxonomy" id="1076179"/>
    <lineage>
        <taxon>unclassified sequences</taxon>
        <taxon>metagenomes</taxon>
        <taxon>ecological metagenomes</taxon>
    </lineage>
</organism>
<dbReference type="EMBL" id="VSSQ01000208">
    <property type="protein sequence ID" value="MPL85591.1"/>
    <property type="molecule type" value="Genomic_DNA"/>
</dbReference>
<dbReference type="Pfam" id="PF02811">
    <property type="entry name" value="PHP"/>
    <property type="match status" value="1"/>
</dbReference>
<dbReference type="PANTHER" id="PTHR32294">
    <property type="entry name" value="DNA POLYMERASE III SUBUNIT ALPHA"/>
    <property type="match status" value="1"/>
</dbReference>
<evidence type="ECO:0000256" key="2">
    <source>
        <dbReference type="ARBA" id="ARBA00022679"/>
    </source>
</evidence>
<sequence>MPFVHLHVHTQYSILDGAASIKNLFKRAAQDNQIALAITDHGNMFGVKEFLDTADKTSSVKPIVGSEFYVSKGSRFDKRGREDQSSYHLVLLAKNIQGYKNLIKLSSYAFIEGTYYKPRIDRELIEKYHDNLICTSACLAGEVSRAIMAGNIEDAENTVKWYKNLFGEDYYLELQRHQTDVEGADKSTFELQERVNKVILQLAEKLKVKVVATNDVHFVAQEDREAHDRLICLTTNSDYSSPDRLRYTKQEYLKSQEEMEAIFADVPQALESTVEIANKIERFKIDSDPIMPHFPIPDTFSDSDEYLRHLTYEGAKIRYGELRPEHTERIDFELGTIKKMGYPDYFLIVQDFIAAARDMSVWVGPGRGSAAGSVVAYCLKITDIDPLKYDLLFERFLNPDRISMPDIDIDFDDDGRSKVLKYVEDKYGKDHVSHVITFGTMAAKSAIRDIARIQNLPLSESDRLAKLVPNKFPADSSGKAPEVNLENCRRLVPEIKEAFESADPLVRDTMEFAGKLEGNVRNTGVHACAIIIGRDDLREFIPIGIAKDKDTGEDIWVSQYDGSQIEKVGMLKMDFLGLKTLSILKEAVENIRKSRGVVVDINSIPIDDKETFELFSRGDSIATFQFESDGMRKWLRELKPTRFEDLIAMNALYRPGPMDYIPDFVDRKRGLKQIEYDLPEMKEILEDTYGITVYQEQVMLLSQKVAGFSKGEADGLRKAMGKKIKSMMDSLKEQFIKGGTGNGHTIEILEKIWKDWEAFAQYAFNKSHSTCYAWIGYQTAYLKAHYPAEFMAATLSRNLDNMDEITKYMDECKRMGISVLGPDVNESDYKFTVNRKGNIRFGMAGIKGVGLGAVENIVSTRDTGGPFESIFDFVERVNPSVVGKKTIESLIYAGAFDYFEPVKREQYLAPGTRDEPFVEILYKYGQRFHNDTIALGNSLFGTHESIKPVRPEIPVAMEVDKMELLKRERELVGMFLSAHPLDQYRFEIKTFTSNTIGEAAELASQALQDSSLRGKEMIIAGMVTNSKSSVTKTGRPFVSFSVEDFNGTIQFSLFGKDYENFMKYTHPGTPLLIKVAILQKYGFQNNGDDSAKQVDCELKVRSMRLLSNTREDFIKSITLSLPVSMITKNLRRDLTNIFKENKGSTRVVVKILDYETQISVEFVSIKYSVALTDVLLNYLEANGIEWSITPTLSF</sequence>
<dbReference type="InterPro" id="IPR040982">
    <property type="entry name" value="DNA_pol3_finger"/>
</dbReference>
<dbReference type="InterPro" id="IPR004013">
    <property type="entry name" value="PHP_dom"/>
</dbReference>
<dbReference type="InterPro" id="IPR016195">
    <property type="entry name" value="Pol/histidinol_Pase-like"/>
</dbReference>
<dbReference type="GO" id="GO:0006260">
    <property type="term" value="P:DNA replication"/>
    <property type="evidence" value="ECO:0007669"/>
    <property type="project" value="UniProtKB-KW"/>
</dbReference>
<keyword evidence="2 8" id="KW-0808">Transferase</keyword>
<evidence type="ECO:0000259" key="7">
    <source>
        <dbReference type="SMART" id="SM00481"/>
    </source>
</evidence>
<dbReference type="PANTHER" id="PTHR32294:SF0">
    <property type="entry name" value="DNA POLYMERASE III SUBUNIT ALPHA"/>
    <property type="match status" value="1"/>
</dbReference>
<dbReference type="SUPFAM" id="SSF89550">
    <property type="entry name" value="PHP domain-like"/>
    <property type="match status" value="1"/>
</dbReference>
<comment type="caution">
    <text evidence="8">The sequence shown here is derived from an EMBL/GenBank/DDBJ whole genome shotgun (WGS) entry which is preliminary data.</text>
</comment>
<dbReference type="EC" id="2.7.7.7" evidence="1"/>
<dbReference type="InterPro" id="IPR003141">
    <property type="entry name" value="Pol/His_phosphatase_N"/>
</dbReference>
<dbReference type="InterPro" id="IPR004805">
    <property type="entry name" value="DnaE2/DnaE/PolC"/>
</dbReference>
<dbReference type="CDD" id="cd04485">
    <property type="entry name" value="DnaE_OBF"/>
    <property type="match status" value="1"/>
</dbReference>
<dbReference type="Pfam" id="PF17657">
    <property type="entry name" value="DNA_pol3_finger"/>
    <property type="match status" value="1"/>
</dbReference>
<proteinExistence type="predicted"/>
<dbReference type="NCBIfam" id="TIGR00594">
    <property type="entry name" value="polc"/>
    <property type="match status" value="1"/>
</dbReference>
<dbReference type="Gene3D" id="1.10.150.870">
    <property type="match status" value="1"/>
</dbReference>
<dbReference type="InterPro" id="IPR041931">
    <property type="entry name" value="DNA_pol3_alpha_thumb_dom"/>
</dbReference>
<evidence type="ECO:0000256" key="5">
    <source>
        <dbReference type="ARBA" id="ARBA00022932"/>
    </source>
</evidence>
<dbReference type="InterPro" id="IPR012340">
    <property type="entry name" value="NA-bd_OB-fold"/>
</dbReference>
<comment type="catalytic activity">
    <reaction evidence="6">
        <text>DNA(n) + a 2'-deoxyribonucleoside 5'-triphosphate = DNA(n+1) + diphosphate</text>
        <dbReference type="Rhea" id="RHEA:22508"/>
        <dbReference type="Rhea" id="RHEA-COMP:17339"/>
        <dbReference type="Rhea" id="RHEA-COMP:17340"/>
        <dbReference type="ChEBI" id="CHEBI:33019"/>
        <dbReference type="ChEBI" id="CHEBI:61560"/>
        <dbReference type="ChEBI" id="CHEBI:173112"/>
        <dbReference type="EC" id="2.7.7.7"/>
    </reaction>
</comment>
<dbReference type="Gene3D" id="2.40.50.140">
    <property type="entry name" value="Nucleic acid-binding proteins"/>
    <property type="match status" value="1"/>
</dbReference>
<dbReference type="CDD" id="cd12113">
    <property type="entry name" value="PHP_PolIIIA_DnaE3"/>
    <property type="match status" value="1"/>
</dbReference>
<dbReference type="Pfam" id="PF07733">
    <property type="entry name" value="DNA_pol3_alpha"/>
    <property type="match status" value="1"/>
</dbReference>
<evidence type="ECO:0000256" key="6">
    <source>
        <dbReference type="ARBA" id="ARBA00049244"/>
    </source>
</evidence>
<dbReference type="SMART" id="SM00481">
    <property type="entry name" value="POLIIIAc"/>
    <property type="match status" value="1"/>
</dbReference>
<dbReference type="InterPro" id="IPR029460">
    <property type="entry name" value="DNAPol_HHH"/>
</dbReference>
<dbReference type="Pfam" id="PF14579">
    <property type="entry name" value="HHH_6"/>
    <property type="match status" value="1"/>
</dbReference>